<feature type="signal peptide" evidence="1">
    <location>
        <begin position="1"/>
        <end position="18"/>
    </location>
</feature>
<name>A0A9P6Q0W3_9FUNG</name>
<feature type="chain" id="PRO_5040271088" evidence="1">
    <location>
        <begin position="19"/>
        <end position="265"/>
    </location>
</feature>
<sequence>MLLAKSLLLLCSALVVMANSASNAVASGAVFVGEDTTDPEASPESIYKNPKNHATAAASILVYSAEITDFTPSSLPPKSLVASLDAFLAKVSSFPGFLLESNKQGTLPLNGSLIQLEQIVREESISHGALVGRSMRDLVPGYIPDETLTQWILNLIVIEKPRGSDDVKLHLIWMTLEIKTDKGHNAIIPKQSAKLNSSTLRIQKAYLEQYADRLVGLVGVTRVRDAIDFFASPKVPSAMDPVKSTPYYNMPSSFAGYEKQHALTW</sequence>
<keyword evidence="3" id="KW-1185">Reference proteome</keyword>
<dbReference type="AlphaFoldDB" id="A0A9P6Q0W3"/>
<dbReference type="Proteomes" id="UP000807716">
    <property type="component" value="Unassembled WGS sequence"/>
</dbReference>
<evidence type="ECO:0000313" key="2">
    <source>
        <dbReference type="EMBL" id="KAG0258218.1"/>
    </source>
</evidence>
<dbReference type="EMBL" id="JAAAJB010000333">
    <property type="protein sequence ID" value="KAG0258218.1"/>
    <property type="molecule type" value="Genomic_DNA"/>
</dbReference>
<dbReference type="OrthoDB" id="2441166at2759"/>
<proteinExistence type="predicted"/>
<reference evidence="2" key="1">
    <citation type="journal article" date="2020" name="Fungal Divers.">
        <title>Resolving the Mortierellaceae phylogeny through synthesis of multi-gene phylogenetics and phylogenomics.</title>
        <authorList>
            <person name="Vandepol N."/>
            <person name="Liber J."/>
            <person name="Desiro A."/>
            <person name="Na H."/>
            <person name="Kennedy M."/>
            <person name="Barry K."/>
            <person name="Grigoriev I.V."/>
            <person name="Miller A.N."/>
            <person name="O'Donnell K."/>
            <person name="Stajich J.E."/>
            <person name="Bonito G."/>
        </authorList>
    </citation>
    <scope>NUCLEOTIDE SEQUENCE</scope>
    <source>
        <strain evidence="2">BC1065</strain>
    </source>
</reference>
<keyword evidence="1" id="KW-0732">Signal</keyword>
<comment type="caution">
    <text evidence="2">The sequence shown here is derived from an EMBL/GenBank/DDBJ whole genome shotgun (WGS) entry which is preliminary data.</text>
</comment>
<accession>A0A9P6Q0W3</accession>
<evidence type="ECO:0000256" key="1">
    <source>
        <dbReference type="SAM" id="SignalP"/>
    </source>
</evidence>
<gene>
    <name evidence="2" type="ORF">DFQ27_004765</name>
</gene>
<protein>
    <submittedName>
        <fullName evidence="2">Uncharacterized protein</fullName>
    </submittedName>
</protein>
<organism evidence="2 3">
    <name type="scientific">Actinomortierella ambigua</name>
    <dbReference type="NCBI Taxonomy" id="1343610"/>
    <lineage>
        <taxon>Eukaryota</taxon>
        <taxon>Fungi</taxon>
        <taxon>Fungi incertae sedis</taxon>
        <taxon>Mucoromycota</taxon>
        <taxon>Mortierellomycotina</taxon>
        <taxon>Mortierellomycetes</taxon>
        <taxon>Mortierellales</taxon>
        <taxon>Mortierellaceae</taxon>
        <taxon>Actinomortierella</taxon>
    </lineage>
</organism>
<evidence type="ECO:0000313" key="3">
    <source>
        <dbReference type="Proteomes" id="UP000807716"/>
    </source>
</evidence>